<gene>
    <name evidence="4" type="ORF">BJ998_000447</name>
</gene>
<keyword evidence="1" id="KW-0378">Hydrolase</keyword>
<reference evidence="4 5" key="1">
    <citation type="submission" date="2020-08" db="EMBL/GenBank/DDBJ databases">
        <title>Sequencing the genomes of 1000 actinobacteria strains.</title>
        <authorList>
            <person name="Klenk H.-P."/>
        </authorList>
    </citation>
    <scope>NUCLEOTIDE SEQUENCE [LARGE SCALE GENOMIC DNA]</scope>
    <source>
        <strain evidence="4 5">DSM 43851</strain>
    </source>
</reference>
<dbReference type="Pfam" id="PF20434">
    <property type="entry name" value="BD-FAE"/>
    <property type="match status" value="1"/>
</dbReference>
<dbReference type="Proteomes" id="UP000585638">
    <property type="component" value="Unassembled WGS sequence"/>
</dbReference>
<feature type="domain" description="BD-FAE-like" evidence="3">
    <location>
        <begin position="119"/>
        <end position="322"/>
    </location>
</feature>
<dbReference type="GO" id="GO:0016787">
    <property type="term" value="F:hydrolase activity"/>
    <property type="evidence" value="ECO:0007669"/>
    <property type="project" value="UniProtKB-KW"/>
</dbReference>
<dbReference type="InterPro" id="IPR050300">
    <property type="entry name" value="GDXG_lipolytic_enzyme"/>
</dbReference>
<dbReference type="EMBL" id="JACHIR010000001">
    <property type="protein sequence ID" value="MBB5889251.1"/>
    <property type="molecule type" value="Genomic_DNA"/>
</dbReference>
<dbReference type="SUPFAM" id="SSF53474">
    <property type="entry name" value="alpha/beta-Hydrolases"/>
    <property type="match status" value="1"/>
</dbReference>
<proteinExistence type="predicted"/>
<dbReference type="InterPro" id="IPR049492">
    <property type="entry name" value="BD-FAE-like_dom"/>
</dbReference>
<evidence type="ECO:0000313" key="5">
    <source>
        <dbReference type="Proteomes" id="UP000585638"/>
    </source>
</evidence>
<evidence type="ECO:0000313" key="4">
    <source>
        <dbReference type="EMBL" id="MBB5889251.1"/>
    </source>
</evidence>
<dbReference type="PANTHER" id="PTHR48081:SF33">
    <property type="entry name" value="KYNURENINE FORMAMIDASE"/>
    <property type="match status" value="1"/>
</dbReference>
<organism evidence="4 5">
    <name type="scientific">Kutzneria kofuensis</name>
    <dbReference type="NCBI Taxonomy" id="103725"/>
    <lineage>
        <taxon>Bacteria</taxon>
        <taxon>Bacillati</taxon>
        <taxon>Actinomycetota</taxon>
        <taxon>Actinomycetes</taxon>
        <taxon>Pseudonocardiales</taxon>
        <taxon>Pseudonocardiaceae</taxon>
        <taxon>Kutzneria</taxon>
    </lineage>
</organism>
<dbReference type="InterPro" id="IPR011008">
    <property type="entry name" value="Dimeric_a/b-barrel"/>
</dbReference>
<evidence type="ECO:0000259" key="3">
    <source>
        <dbReference type="Pfam" id="PF20434"/>
    </source>
</evidence>
<dbReference type="RefSeq" id="WP_184858014.1">
    <property type="nucleotide sequence ID" value="NZ_BAAAWY010000037.1"/>
</dbReference>
<accession>A0A7W9NEK4</accession>
<keyword evidence="5" id="KW-1185">Reference proteome</keyword>
<dbReference type="Gene3D" id="3.30.70.100">
    <property type="match status" value="1"/>
</dbReference>
<name>A0A7W9NEK4_9PSEU</name>
<sequence>MSVIELTTFTVKPDRTAEMLAARPGMVDAFRRDRRGFLAARLIRVAEDTWLDLVEWTDDTAWDESRAKGGNQPEIAAFFATIDTLVSSERGVRYDDAEDGRRTVRTIAYGPHPSQVGELYLPEGDGPFPVVVLIHGGFWTAMFDRRQVTPLADALVGDGYAVWNIEYRRLGEEGGGWPGTFDDIAAAVDQLDGLDTALDLTNVQVVGHSAGGQLAAYAAGRTDAKVRLRAAVSISGVLDLVAADADRLGSALADPNAPEPAGAPPASNPEFAPVIAANAADGIPRWLLGGHHDEVPERYAQVTPPVTVPLLTIHGTTDDIVAAKYAGDPVEIPGANHFDVIDPNHPSWRVVRDWLAERSA</sequence>
<evidence type="ECO:0000259" key="2">
    <source>
        <dbReference type="Pfam" id="PF03992"/>
    </source>
</evidence>
<dbReference type="InterPro" id="IPR007138">
    <property type="entry name" value="ABM_dom"/>
</dbReference>
<dbReference type="Pfam" id="PF03992">
    <property type="entry name" value="ABM"/>
    <property type="match status" value="1"/>
</dbReference>
<feature type="domain" description="ABM" evidence="2">
    <location>
        <begin position="3"/>
        <end position="67"/>
    </location>
</feature>
<comment type="caution">
    <text evidence="4">The sequence shown here is derived from an EMBL/GenBank/DDBJ whole genome shotgun (WGS) entry which is preliminary data.</text>
</comment>
<dbReference type="SUPFAM" id="SSF54909">
    <property type="entry name" value="Dimeric alpha+beta barrel"/>
    <property type="match status" value="1"/>
</dbReference>
<dbReference type="PANTHER" id="PTHR48081">
    <property type="entry name" value="AB HYDROLASE SUPERFAMILY PROTEIN C4A8.06C"/>
    <property type="match status" value="1"/>
</dbReference>
<evidence type="ECO:0000256" key="1">
    <source>
        <dbReference type="ARBA" id="ARBA00022801"/>
    </source>
</evidence>
<protein>
    <submittedName>
        <fullName evidence="4">Acetyl esterase/lipase</fullName>
    </submittedName>
</protein>
<dbReference type="InterPro" id="IPR029058">
    <property type="entry name" value="AB_hydrolase_fold"/>
</dbReference>
<dbReference type="Gene3D" id="3.40.50.1820">
    <property type="entry name" value="alpha/beta hydrolase"/>
    <property type="match status" value="1"/>
</dbReference>
<dbReference type="AlphaFoldDB" id="A0A7W9NEK4"/>